<dbReference type="Proteomes" id="UP000679307">
    <property type="component" value="Chromosome"/>
</dbReference>
<keyword evidence="2" id="KW-1185">Reference proteome</keyword>
<sequence length="383" mass="41826">MPTGTDGGLLDSPKPQSVYKHGILEQYVIRFATMTASKLNPKRAVLFDGFAGRGRFDTGEAGSAEHMMIAAQKVKATTQIDLLLVEKAREDYASLDKVADEYRARGITIASHNGDCGNHLDDALQLAAGASLFVFLDPCGAVLPMDSIEGVLRKRGAWPRTEVLLNFSADLIRRAGGQLKKGQLDLGGVAKADAVCGGEWWRDVAVQAHKASGGQDWESAAEAVAIEYARRLTDGTKYGFVVAPVRRQVHHQPVYYLTFLTQDPHGFWVFGVAAAKAREKWIDFLGPDPDEREGMLWDTVADQLEREHVKAIEHVTDNLRRLTADGQPKAVVQHVQGVYGDLYGEAKETAFTAALRALVKAGEVEFVTKGTKPHQHVIRKAAG</sequence>
<evidence type="ECO:0008006" key="3">
    <source>
        <dbReference type="Google" id="ProtNLM"/>
    </source>
</evidence>
<evidence type="ECO:0000313" key="2">
    <source>
        <dbReference type="Proteomes" id="UP000679307"/>
    </source>
</evidence>
<reference evidence="1 2" key="1">
    <citation type="submission" date="2021-05" db="EMBL/GenBank/DDBJ databases">
        <title>Complete genome of Nocardioides aquaticus KCTC 9944T isolated from meromictic and hypersaline Ekho Lake, Antarctica.</title>
        <authorList>
            <person name="Hwang K."/>
            <person name="Kim K.M."/>
            <person name="Choe H."/>
        </authorList>
    </citation>
    <scope>NUCLEOTIDE SEQUENCE [LARGE SCALE GENOMIC DNA]</scope>
    <source>
        <strain evidence="1 2">KCTC 9944</strain>
    </source>
</reference>
<gene>
    <name evidence="1" type="ORF">ENKNEFLB_03002</name>
</gene>
<dbReference type="EMBL" id="CP075371">
    <property type="protein sequence ID" value="QVT80603.1"/>
    <property type="molecule type" value="Genomic_DNA"/>
</dbReference>
<dbReference type="NCBIfam" id="TIGR04474">
    <property type="entry name" value="tcm_partner"/>
    <property type="match status" value="1"/>
</dbReference>
<evidence type="ECO:0000313" key="1">
    <source>
        <dbReference type="EMBL" id="QVT80603.1"/>
    </source>
</evidence>
<proteinExistence type="predicted"/>
<dbReference type="RefSeq" id="WP_214056131.1">
    <property type="nucleotide sequence ID" value="NZ_BAAAHS010000007.1"/>
</dbReference>
<protein>
    <recommendedName>
        <fullName evidence="3">Three-Cys-motif partner protein TcmP</fullName>
    </recommendedName>
</protein>
<accession>A0ABX8ENF7</accession>
<dbReference type="InterPro" id="IPR031009">
    <property type="entry name" value="Tcm_partner"/>
</dbReference>
<organism evidence="1 2">
    <name type="scientific">Nocardioides aquaticus</name>
    <dbReference type="NCBI Taxonomy" id="160826"/>
    <lineage>
        <taxon>Bacteria</taxon>
        <taxon>Bacillati</taxon>
        <taxon>Actinomycetota</taxon>
        <taxon>Actinomycetes</taxon>
        <taxon>Propionibacteriales</taxon>
        <taxon>Nocardioidaceae</taxon>
        <taxon>Nocardioides</taxon>
    </lineage>
</organism>
<name>A0ABX8ENF7_9ACTN</name>